<dbReference type="KEGG" id="mhs:MOS_769"/>
<evidence type="ECO:0008006" key="3">
    <source>
        <dbReference type="Google" id="ProtNLM"/>
    </source>
</evidence>
<dbReference type="InterPro" id="IPR037012">
    <property type="entry name" value="NanQ/TabA/YiaL_sf"/>
</dbReference>
<dbReference type="Pfam" id="PF04074">
    <property type="entry name" value="DUF386"/>
    <property type="match status" value="1"/>
</dbReference>
<dbReference type="EMBL" id="CP003914">
    <property type="protein sequence ID" value="AFX74670.1"/>
    <property type="molecule type" value="Genomic_DNA"/>
</dbReference>
<dbReference type="PANTHER" id="PTHR34986">
    <property type="entry name" value="EVOLVED BETA-GALACTOSIDASE SUBUNIT BETA"/>
    <property type="match status" value="1"/>
</dbReference>
<gene>
    <name evidence="1" type="ORF">MOS_769</name>
</gene>
<dbReference type="RefSeq" id="WP_014335771.1">
    <property type="nucleotide sequence ID" value="NC_019552.1"/>
</dbReference>
<protein>
    <recommendedName>
        <fullName evidence="3">Beta-D-galactosidase</fullName>
    </recommendedName>
</protein>
<dbReference type="InterPro" id="IPR004375">
    <property type="entry name" value="NanQ/TabA/YiaL"/>
</dbReference>
<accession>A0AAI8ANI5</accession>
<dbReference type="PANTHER" id="PTHR34986:SF1">
    <property type="entry name" value="PROTEIN YIAL"/>
    <property type="match status" value="1"/>
</dbReference>
<evidence type="ECO:0000313" key="1">
    <source>
        <dbReference type="EMBL" id="AFX74670.1"/>
    </source>
</evidence>
<dbReference type="NCBIfam" id="TIGR00022">
    <property type="entry name" value="YhcH/YjgK/YiaL family protein"/>
    <property type="match status" value="1"/>
</dbReference>
<proteinExistence type="predicted"/>
<dbReference type="GeneID" id="93248851"/>
<organism evidence="1 2">
    <name type="scientific">Mesomycoplasma hyorhinis SK76</name>
    <dbReference type="NCBI Taxonomy" id="1118964"/>
    <lineage>
        <taxon>Bacteria</taxon>
        <taxon>Bacillati</taxon>
        <taxon>Mycoplasmatota</taxon>
        <taxon>Mycoplasmoidales</taxon>
        <taxon>Metamycoplasmataceae</taxon>
        <taxon>Mesomycoplasma</taxon>
    </lineage>
</organism>
<reference evidence="1 2" key="1">
    <citation type="journal article" date="2013" name="Genome Announc.">
        <title>Complete Genome Sequence of Mycoplasma hyorhinis Strain SK76.</title>
        <authorList>
            <person name="Goodison S."/>
            <person name="Urquidi V."/>
            <person name="Kumar D."/>
            <person name="Reyes L."/>
            <person name="Rosser C.J."/>
        </authorList>
    </citation>
    <scope>NUCLEOTIDE SEQUENCE [LARGE SCALE GENOMIC DNA]</scope>
    <source>
        <strain evidence="1 2">SK76</strain>
    </source>
</reference>
<dbReference type="Proteomes" id="UP000009399">
    <property type="component" value="Chromosome"/>
</dbReference>
<sequence length="154" mass="18211">MIIDKIKNLHKYTKINPRLELVVKWLEENDWRKQPEGITPIKEKEVFFVNKLMSSLNRENFVFELHQKYIDIHFAGDNTEKFIHLAKDHLTSAQQEYSDQTDVGFYKGDILNFEDNIIKLKEDEFALFLADEAHGPRFDTNKDTVRKTIIKVLA</sequence>
<name>A0AAI8ANI5_MESHY</name>
<evidence type="ECO:0000313" key="2">
    <source>
        <dbReference type="Proteomes" id="UP000009399"/>
    </source>
</evidence>
<dbReference type="SUPFAM" id="SSF51197">
    <property type="entry name" value="Clavaminate synthase-like"/>
    <property type="match status" value="1"/>
</dbReference>
<dbReference type="Gene3D" id="2.60.120.370">
    <property type="entry name" value="YhcH/YjgK/YiaL"/>
    <property type="match status" value="1"/>
</dbReference>
<dbReference type="AlphaFoldDB" id="A0AAI8ANI5"/>
<dbReference type="GO" id="GO:0005829">
    <property type="term" value="C:cytosol"/>
    <property type="evidence" value="ECO:0007669"/>
    <property type="project" value="TreeGrafter"/>
</dbReference>